<name>A0A414AHN8_9FIRM</name>
<dbReference type="AlphaFoldDB" id="A0A414AHN8"/>
<evidence type="ECO:0000313" key="2">
    <source>
        <dbReference type="Proteomes" id="UP000283975"/>
    </source>
</evidence>
<comment type="caution">
    <text evidence="1">The sequence shown here is derived from an EMBL/GenBank/DDBJ whole genome shotgun (WGS) entry which is preliminary data.</text>
</comment>
<dbReference type="RefSeq" id="WP_119205887.1">
    <property type="nucleotide sequence ID" value="NZ_JANGCF010000007.1"/>
</dbReference>
<sequence length="106" mass="12039">MIAVITPSGAFLYEMSENESDVCAETKGFLDDKAADRVVGWLFITKDMPYQILKLGISICYVDIDSMRTVPKGVNDYMKIGVKSLLDIWNQLYPIGKRIRPKEMTK</sequence>
<dbReference type="Proteomes" id="UP000283975">
    <property type="component" value="Unassembled WGS sequence"/>
</dbReference>
<reference evidence="1 2" key="1">
    <citation type="submission" date="2018-08" db="EMBL/GenBank/DDBJ databases">
        <title>A genome reference for cultivated species of the human gut microbiota.</title>
        <authorList>
            <person name="Zou Y."/>
            <person name="Xue W."/>
            <person name="Luo G."/>
        </authorList>
    </citation>
    <scope>NUCLEOTIDE SEQUENCE [LARGE SCALE GENOMIC DNA]</scope>
    <source>
        <strain evidence="1 2">AM35-14</strain>
    </source>
</reference>
<organism evidence="1 2">
    <name type="scientific">Enterocloster bolteae</name>
    <dbReference type="NCBI Taxonomy" id="208479"/>
    <lineage>
        <taxon>Bacteria</taxon>
        <taxon>Bacillati</taxon>
        <taxon>Bacillota</taxon>
        <taxon>Clostridia</taxon>
        <taxon>Lachnospirales</taxon>
        <taxon>Lachnospiraceae</taxon>
        <taxon>Enterocloster</taxon>
    </lineage>
</organism>
<accession>A0A414AHN8</accession>
<dbReference type="EMBL" id="QSHZ01000051">
    <property type="protein sequence ID" value="RHC47850.1"/>
    <property type="molecule type" value="Genomic_DNA"/>
</dbReference>
<protein>
    <submittedName>
        <fullName evidence="1">Uncharacterized protein</fullName>
    </submittedName>
</protein>
<evidence type="ECO:0000313" key="1">
    <source>
        <dbReference type="EMBL" id="RHC47850.1"/>
    </source>
</evidence>
<gene>
    <name evidence="1" type="ORF">DW839_29370</name>
</gene>
<proteinExistence type="predicted"/>